<dbReference type="InterPro" id="IPR016064">
    <property type="entry name" value="NAD/diacylglycerol_kinase_sf"/>
</dbReference>
<dbReference type="PROSITE" id="PS50146">
    <property type="entry name" value="DAGK"/>
    <property type="match status" value="1"/>
</dbReference>
<dbReference type="Ensembl" id="ENSOTST00005084684.2">
    <property type="protein sequence ID" value="ENSOTSP00005078157.1"/>
    <property type="gene ID" value="ENSOTSG00005036815.2"/>
</dbReference>
<dbReference type="RefSeq" id="XP_042155604.1">
    <property type="nucleotide sequence ID" value="XM_042299670.1"/>
</dbReference>
<feature type="region of interest" description="Disordered" evidence="1">
    <location>
        <begin position="461"/>
        <end position="504"/>
    </location>
</feature>
<dbReference type="InterPro" id="IPR045363">
    <property type="entry name" value="CERK_C"/>
</dbReference>
<dbReference type="SUPFAM" id="SSF111331">
    <property type="entry name" value="NAD kinase/diacylglycerol kinase-like"/>
    <property type="match status" value="1"/>
</dbReference>
<evidence type="ECO:0000313" key="3">
    <source>
        <dbReference type="Ensembl" id="ENSOTSP00005078157.1"/>
    </source>
</evidence>
<evidence type="ECO:0000259" key="2">
    <source>
        <dbReference type="PROSITE" id="PS50146"/>
    </source>
</evidence>
<evidence type="ECO:0000256" key="1">
    <source>
        <dbReference type="SAM" id="MobiDB-lite"/>
    </source>
</evidence>
<dbReference type="InterPro" id="IPR057465">
    <property type="entry name" value="CERK_PH"/>
</dbReference>
<feature type="domain" description="DAGKc" evidence="2">
    <location>
        <begin position="123"/>
        <end position="271"/>
    </location>
</feature>
<organism evidence="3 4">
    <name type="scientific">Oncorhynchus tshawytscha</name>
    <name type="common">Chinook salmon</name>
    <name type="synonym">Salmo tshawytscha</name>
    <dbReference type="NCBI Taxonomy" id="74940"/>
    <lineage>
        <taxon>Eukaryota</taxon>
        <taxon>Metazoa</taxon>
        <taxon>Chordata</taxon>
        <taxon>Craniata</taxon>
        <taxon>Vertebrata</taxon>
        <taxon>Euteleostomi</taxon>
        <taxon>Actinopterygii</taxon>
        <taxon>Neopterygii</taxon>
        <taxon>Teleostei</taxon>
        <taxon>Protacanthopterygii</taxon>
        <taxon>Salmoniformes</taxon>
        <taxon>Salmonidae</taxon>
        <taxon>Salmoninae</taxon>
        <taxon>Oncorhynchus</taxon>
    </lineage>
</organism>
<dbReference type="GO" id="GO:0006672">
    <property type="term" value="P:ceramide metabolic process"/>
    <property type="evidence" value="ECO:0007669"/>
    <property type="project" value="TreeGrafter"/>
</dbReference>
<dbReference type="GO" id="GO:0001729">
    <property type="term" value="F:ceramide kinase activity"/>
    <property type="evidence" value="ECO:0007669"/>
    <property type="project" value="TreeGrafter"/>
</dbReference>
<keyword evidence="4" id="KW-1185">Reference proteome</keyword>
<dbReference type="Gene3D" id="3.40.50.10330">
    <property type="entry name" value="Probable inorganic polyphosphate/atp-NAD kinase, domain 1"/>
    <property type="match status" value="1"/>
</dbReference>
<feature type="compositionally biased region" description="Basic and acidic residues" evidence="1">
    <location>
        <begin position="494"/>
        <end position="504"/>
    </location>
</feature>
<dbReference type="PANTHER" id="PTHR12358:SF95">
    <property type="entry name" value="CERAMIDE KINASE"/>
    <property type="match status" value="1"/>
</dbReference>
<dbReference type="Pfam" id="PF00781">
    <property type="entry name" value="DAGK_cat"/>
    <property type="match status" value="1"/>
</dbReference>
<accession>A0A8C8ILA3</accession>
<dbReference type="GO" id="GO:0016020">
    <property type="term" value="C:membrane"/>
    <property type="evidence" value="ECO:0007669"/>
    <property type="project" value="GOC"/>
</dbReference>
<proteinExistence type="predicted"/>
<evidence type="ECO:0000313" key="4">
    <source>
        <dbReference type="Proteomes" id="UP000694402"/>
    </source>
</evidence>
<dbReference type="GeneID" id="112232718"/>
<dbReference type="InterPro" id="IPR001206">
    <property type="entry name" value="Diacylglycerol_kinase_cat_dom"/>
</dbReference>
<dbReference type="Gene3D" id="2.60.200.40">
    <property type="match status" value="1"/>
</dbReference>
<dbReference type="PANTHER" id="PTHR12358">
    <property type="entry name" value="SPHINGOSINE KINASE"/>
    <property type="match status" value="1"/>
</dbReference>
<protein>
    <recommendedName>
        <fullName evidence="2">DAGKc domain-containing protein</fullName>
    </recommendedName>
</protein>
<dbReference type="InterPro" id="IPR050187">
    <property type="entry name" value="Lipid_Phosphate_FormReg"/>
</dbReference>
<reference evidence="3" key="1">
    <citation type="submission" date="2025-08" db="UniProtKB">
        <authorList>
            <consortium name="Ensembl"/>
        </authorList>
    </citation>
    <scope>IDENTIFICATION</scope>
</reference>
<dbReference type="RefSeq" id="XP_042155605.1">
    <property type="nucleotide sequence ID" value="XM_042299671.1"/>
</dbReference>
<dbReference type="InterPro" id="IPR017438">
    <property type="entry name" value="ATP-NAD_kinase_N"/>
</dbReference>
<dbReference type="Pfam" id="PF25382">
    <property type="entry name" value="PH_CERK"/>
    <property type="match status" value="1"/>
</dbReference>
<dbReference type="Pfam" id="PF19280">
    <property type="entry name" value="CERK_C"/>
    <property type="match status" value="1"/>
</dbReference>
<dbReference type="Proteomes" id="UP000694402">
    <property type="component" value="Unassembled WGS sequence"/>
</dbReference>
<dbReference type="AlphaFoldDB" id="A0A8C8ILA3"/>
<dbReference type="KEGG" id="otw:112232718"/>
<dbReference type="GeneTree" id="ENSGT00940000167208"/>
<name>A0A8C8ILA3_ONCTS</name>
<reference evidence="3" key="2">
    <citation type="submission" date="2025-09" db="UniProtKB">
        <authorList>
            <consortium name="Ensembl"/>
        </authorList>
    </citation>
    <scope>IDENTIFICATION</scope>
</reference>
<sequence>MDVDLVQLESSLWVGKKRYRAALTEWHLNWTELDKKNRDKTVSVPVSEIVAVEEGHVEVLPQRSVSEDTDRDFTVFYVKRSSNGSSYGLLWRLGRTQFSCPSRDLRDQWMTQLRIALKTHSPSRPHRLLVFINPFGGKKQGREIYHSLVAPLFELAGVSSHVVVTERANQARDHILKKDLTGFDGVVCVGGDGMFSELLHGVIGRTQQEAGLSEHDPSLQSCDLHIGIIPAGSTDCVCFATVGVNDPVTSALHMIIGDSQPLDVCSVHHRSSLVRYSVSLVGYGFYGDVLAESERHRWMGPLRYDYSGAMVYLSNRSYAGLVQYLPADPQLSNPRDNTRCLSGCSVCSKSTERLFPHSPDASSNYISHFSQFSSDSEGDWVSVEGRFKAVSLTCMSSSCPRSPLGLSPSAHLADGTGDLIIVRDTHPLGFLTFLHRHTSTQDQFDLPFVDVHRVKAVRFSLPPGENEDEERETVNGGGMAEEGERTSRSGSQHHLVERGEERGMANDRRKKDLCGLCCSKPPSVSVWNCDGEILPHTEILCRVHCQLVRLYARGMEDGSATPTRK</sequence>
<gene>
    <name evidence="3" type="primary">LOC112232718</name>
</gene>
<dbReference type="SMART" id="SM00046">
    <property type="entry name" value="DAGKc"/>
    <property type="match status" value="1"/>
</dbReference>